<dbReference type="InterPro" id="IPR011991">
    <property type="entry name" value="ArsR-like_HTH"/>
</dbReference>
<evidence type="ECO:0000313" key="6">
    <source>
        <dbReference type="Proteomes" id="UP001161497"/>
    </source>
</evidence>
<dbReference type="NCBIfam" id="NF033788">
    <property type="entry name" value="HTH_metalloreg"/>
    <property type="match status" value="1"/>
</dbReference>
<proteinExistence type="predicted"/>
<evidence type="ECO:0000256" key="1">
    <source>
        <dbReference type="ARBA" id="ARBA00023015"/>
    </source>
</evidence>
<evidence type="ECO:0000256" key="3">
    <source>
        <dbReference type="ARBA" id="ARBA00023163"/>
    </source>
</evidence>
<keyword evidence="1" id="KW-0805">Transcription regulation</keyword>
<dbReference type="SUPFAM" id="SSF46785">
    <property type="entry name" value="Winged helix' DNA-binding domain"/>
    <property type="match status" value="1"/>
</dbReference>
<dbReference type="CDD" id="cd00090">
    <property type="entry name" value="HTH_ARSR"/>
    <property type="match status" value="1"/>
</dbReference>
<feature type="domain" description="HTH arsR-type" evidence="4">
    <location>
        <begin position="1"/>
        <end position="95"/>
    </location>
</feature>
<dbReference type="InterPro" id="IPR051011">
    <property type="entry name" value="Metal_resp_trans_reg"/>
</dbReference>
<dbReference type="InterPro" id="IPR036388">
    <property type="entry name" value="WH-like_DNA-bd_sf"/>
</dbReference>
<dbReference type="Gene3D" id="1.10.10.10">
    <property type="entry name" value="Winged helix-like DNA-binding domain superfamily/Winged helix DNA-binding domain"/>
    <property type="match status" value="1"/>
</dbReference>
<accession>A0ABN8XGE8</accession>
<name>A0ABN8XGE8_9BACT</name>
<evidence type="ECO:0000259" key="4">
    <source>
        <dbReference type="PROSITE" id="PS50987"/>
    </source>
</evidence>
<dbReference type="Proteomes" id="UP001161497">
    <property type="component" value="Chromosome"/>
</dbReference>
<keyword evidence="3" id="KW-0804">Transcription</keyword>
<dbReference type="PANTHER" id="PTHR43132">
    <property type="entry name" value="ARSENICAL RESISTANCE OPERON REPRESSOR ARSR-RELATED"/>
    <property type="match status" value="1"/>
</dbReference>
<dbReference type="SMART" id="SM00418">
    <property type="entry name" value="HTH_ARSR"/>
    <property type="match status" value="1"/>
</dbReference>
<keyword evidence="2" id="KW-0238">DNA-binding</keyword>
<dbReference type="PANTHER" id="PTHR43132:SF2">
    <property type="entry name" value="ARSENICAL RESISTANCE OPERON REPRESSOR ARSR-RELATED"/>
    <property type="match status" value="1"/>
</dbReference>
<dbReference type="InterPro" id="IPR036390">
    <property type="entry name" value="WH_DNA-bd_sf"/>
</dbReference>
<gene>
    <name evidence="5" type="primary">arsR</name>
    <name evidence="5" type="ORF">MFUM_1945</name>
</gene>
<dbReference type="PROSITE" id="PS50987">
    <property type="entry name" value="HTH_ARSR_2"/>
    <property type="match status" value="1"/>
</dbReference>
<sequence length="122" mass="13772">MDNKTALLILNALAHKTRIEIFKLLIKAGSKGSCPGELAEKLQVPLTTLSFHLHHLKNSTLIEATQKGRQIVYYADFEKIAKLIGYLLEDCCGKDVESLIQFFCKTNEQEESSLSTERQTCR</sequence>
<reference evidence="5" key="1">
    <citation type="submission" date="2023-03" db="EMBL/GenBank/DDBJ databases">
        <authorList>
            <person name="Cremers G."/>
            <person name="Picone N."/>
        </authorList>
    </citation>
    <scope>NUCLEOTIDE SEQUENCE</scope>
    <source>
        <strain evidence="5">Sample_alias</strain>
    </source>
</reference>
<organism evidence="5 6">
    <name type="scientific">Candidatus Methylacidiphilum fumarolicum</name>
    <dbReference type="NCBI Taxonomy" id="591154"/>
    <lineage>
        <taxon>Bacteria</taxon>
        <taxon>Pseudomonadati</taxon>
        <taxon>Verrucomicrobiota</taxon>
        <taxon>Methylacidiphilae</taxon>
        <taxon>Methylacidiphilales</taxon>
        <taxon>Methylacidiphilaceae</taxon>
        <taxon>Methylacidiphilum (ex Ratnadevi et al. 2023)</taxon>
    </lineage>
</organism>
<keyword evidence="6" id="KW-1185">Reference proteome</keyword>
<dbReference type="Pfam" id="PF12840">
    <property type="entry name" value="HTH_20"/>
    <property type="match status" value="1"/>
</dbReference>
<evidence type="ECO:0000313" key="5">
    <source>
        <dbReference type="EMBL" id="CAI9086267.1"/>
    </source>
</evidence>
<protein>
    <submittedName>
        <fullName evidence="5">Transcriptional regulator containing HTH domain,ArsR</fullName>
    </submittedName>
</protein>
<dbReference type="EMBL" id="OX458932">
    <property type="protein sequence ID" value="CAI9086267.1"/>
    <property type="molecule type" value="Genomic_DNA"/>
</dbReference>
<evidence type="ECO:0000256" key="2">
    <source>
        <dbReference type="ARBA" id="ARBA00023125"/>
    </source>
</evidence>
<dbReference type="InterPro" id="IPR001845">
    <property type="entry name" value="HTH_ArsR_DNA-bd_dom"/>
</dbReference>
<dbReference type="RefSeq" id="WP_009059278.1">
    <property type="nucleotide sequence ID" value="NZ_JAHXRZ010000007.1"/>
</dbReference>